<dbReference type="SMART" id="SM00233">
    <property type="entry name" value="PH"/>
    <property type="match status" value="1"/>
</dbReference>
<reference evidence="5" key="1">
    <citation type="submission" date="2013-03" db="EMBL/GenBank/DDBJ databases">
        <authorList>
            <person name="Jeffery W."/>
            <person name="Warren W."/>
            <person name="Wilson R.K."/>
        </authorList>
    </citation>
    <scope>NUCLEOTIDE SEQUENCE</scope>
    <source>
        <strain evidence="5">female</strain>
    </source>
</reference>
<accession>A0A3B1JBR0</accession>
<dbReference type="InterPro" id="IPR001849">
    <property type="entry name" value="PH_domain"/>
</dbReference>
<feature type="domain" description="PH" evidence="2">
    <location>
        <begin position="4"/>
        <end position="118"/>
    </location>
</feature>
<reference evidence="4" key="4">
    <citation type="submission" date="2025-09" db="UniProtKB">
        <authorList>
            <consortium name="Ensembl"/>
        </authorList>
    </citation>
    <scope>IDENTIFICATION</scope>
</reference>
<dbReference type="GeneTree" id="ENSGT00940000159868"/>
<feature type="region of interest" description="Disordered" evidence="1">
    <location>
        <begin position="420"/>
        <end position="451"/>
    </location>
</feature>
<keyword evidence="5" id="KW-1185">Reference proteome</keyword>
<dbReference type="InterPro" id="IPR050996">
    <property type="entry name" value="Docking_Protein_DOK"/>
</dbReference>
<feature type="compositionally biased region" description="Polar residues" evidence="1">
    <location>
        <begin position="329"/>
        <end position="340"/>
    </location>
</feature>
<dbReference type="STRING" id="7994.ENSAMXP00000039290"/>
<evidence type="ECO:0000259" key="2">
    <source>
        <dbReference type="PROSITE" id="PS50003"/>
    </source>
</evidence>
<dbReference type="GO" id="GO:0043410">
    <property type="term" value="P:positive regulation of MAPK cascade"/>
    <property type="evidence" value="ECO:0007669"/>
    <property type="project" value="TreeGrafter"/>
</dbReference>
<dbReference type="SUPFAM" id="SSF50729">
    <property type="entry name" value="PH domain-like"/>
    <property type="match status" value="2"/>
</dbReference>
<feature type="region of interest" description="Disordered" evidence="1">
    <location>
        <begin position="321"/>
        <end position="369"/>
    </location>
</feature>
<dbReference type="Ensembl" id="ENSAMXT00000036887.1">
    <property type="protein sequence ID" value="ENSAMXP00000039290.1"/>
    <property type="gene ID" value="ENSAMXG00000032618.1"/>
</dbReference>
<evidence type="ECO:0000259" key="3">
    <source>
        <dbReference type="PROSITE" id="PS51064"/>
    </source>
</evidence>
<dbReference type="GO" id="GO:0007169">
    <property type="term" value="P:cell surface receptor protein tyrosine kinase signaling pathway"/>
    <property type="evidence" value="ECO:0007669"/>
    <property type="project" value="TreeGrafter"/>
</dbReference>
<evidence type="ECO:0000256" key="1">
    <source>
        <dbReference type="SAM" id="MobiDB-lite"/>
    </source>
</evidence>
<feature type="region of interest" description="Disordered" evidence="1">
    <location>
        <begin position="255"/>
        <end position="284"/>
    </location>
</feature>
<dbReference type="PANTHER" id="PTHR21258">
    <property type="entry name" value="DOCKING PROTEIN RELATED"/>
    <property type="match status" value="1"/>
</dbReference>
<dbReference type="Gene3D" id="2.30.29.30">
    <property type="entry name" value="Pleckstrin-homology domain (PH domain)/Phosphotyrosine-binding domain (PTB)"/>
    <property type="match status" value="2"/>
</dbReference>
<feature type="compositionally biased region" description="Acidic residues" evidence="1">
    <location>
        <begin position="433"/>
        <end position="443"/>
    </location>
</feature>
<dbReference type="AlphaFoldDB" id="A0A3B1JBR0"/>
<dbReference type="PANTHER" id="PTHR21258:SF14">
    <property type="entry name" value="DOCKING PROTEIN 2"/>
    <property type="match status" value="1"/>
</dbReference>
<organism evidence="4 5">
    <name type="scientific">Astyanax mexicanus</name>
    <name type="common">Blind cave fish</name>
    <name type="synonym">Astyanax fasciatus mexicanus</name>
    <dbReference type="NCBI Taxonomy" id="7994"/>
    <lineage>
        <taxon>Eukaryota</taxon>
        <taxon>Metazoa</taxon>
        <taxon>Chordata</taxon>
        <taxon>Craniata</taxon>
        <taxon>Vertebrata</taxon>
        <taxon>Euteleostomi</taxon>
        <taxon>Actinopterygii</taxon>
        <taxon>Neopterygii</taxon>
        <taxon>Teleostei</taxon>
        <taxon>Ostariophysi</taxon>
        <taxon>Characiformes</taxon>
        <taxon>Characoidei</taxon>
        <taxon>Acestrorhamphidae</taxon>
        <taxon>Acestrorhamphinae</taxon>
        <taxon>Astyanax</taxon>
    </lineage>
</organism>
<dbReference type="InterPro" id="IPR011993">
    <property type="entry name" value="PH-like_dom_sf"/>
</dbReference>
<dbReference type="InterPro" id="IPR002404">
    <property type="entry name" value="IRS_PTB"/>
</dbReference>
<dbReference type="SMART" id="SM00310">
    <property type="entry name" value="PTBI"/>
    <property type="match status" value="1"/>
</dbReference>
<dbReference type="Pfam" id="PF00169">
    <property type="entry name" value="PH"/>
    <property type="match status" value="1"/>
</dbReference>
<sequence>MDEDVRMRGMLYQFQHRFGKKWRKVWCVLSADSMNGAARLELYEFRQASVTEGLSGKRSEGKKVILLRDCVQILEKVGTECPKNCSPFQMETTNKLFTFAAQTPDVQSWVQELCRLAFPLNRAEGRSSGPTAVLHPPVRDHSAVEMKENSLYEPAASLRDFLVIAMGTEAALRCKLYGEYILTPHDDRILLKDHKTKQVLFSWPYCFIRKFGQDRLSFSFEAGRRCESGEGNFEFTTNQGDRIFKIVSGYIQNLPQSEKPGREIKPRPVEKVDTPPPQSMDDTCTYSTVNLVPYNVSGQDFSSSPKQRSIKKLSPTFRSLSLNAIEPPNKSQVRSINSCPSTTSSSSTSFTASFTASSTTSSDAPQGEEPLYATVTKPRFLNETKNDQKSHWHGFNDYVHQLDPLPDPPEDVDYSFLEEESSEMLPGDLPNDLPDELPDELPDDLPSPPFHFQSEDYIEEDVYSEPKDYDGRASWEVTREYQFPKEILGEGEVENGGEEEQTEGFFTYDNLMSRGKML</sequence>
<dbReference type="PROSITE" id="PS51064">
    <property type="entry name" value="IRS_PTB"/>
    <property type="match status" value="1"/>
</dbReference>
<feature type="compositionally biased region" description="Basic and acidic residues" evidence="1">
    <location>
        <begin position="259"/>
        <end position="273"/>
    </location>
</feature>
<feature type="domain" description="IRS-type PTB" evidence="3">
    <location>
        <begin position="157"/>
        <end position="261"/>
    </location>
</feature>
<proteinExistence type="predicted"/>
<reference evidence="5" key="2">
    <citation type="journal article" date="2014" name="Nat. Commun.">
        <title>The cavefish genome reveals candidate genes for eye loss.</title>
        <authorList>
            <person name="McGaugh S.E."/>
            <person name="Gross J.B."/>
            <person name="Aken B."/>
            <person name="Blin M."/>
            <person name="Borowsky R."/>
            <person name="Chalopin D."/>
            <person name="Hinaux H."/>
            <person name="Jeffery W.R."/>
            <person name="Keene A."/>
            <person name="Ma L."/>
            <person name="Minx P."/>
            <person name="Murphy D."/>
            <person name="O'Quin K.E."/>
            <person name="Retaux S."/>
            <person name="Rohner N."/>
            <person name="Searle S.M."/>
            <person name="Stahl B.A."/>
            <person name="Tabin C."/>
            <person name="Volff J.N."/>
            <person name="Yoshizawa M."/>
            <person name="Warren W.C."/>
        </authorList>
    </citation>
    <scope>NUCLEOTIDE SEQUENCE [LARGE SCALE GENOMIC DNA]</scope>
    <source>
        <strain evidence="5">female</strain>
    </source>
</reference>
<name>A0A3B1JBR0_ASTMX</name>
<protein>
    <submittedName>
        <fullName evidence="4">Docking protein 3-like</fullName>
    </submittedName>
</protein>
<dbReference type="Bgee" id="ENSAMXG00000032618">
    <property type="expression patterns" value="Expressed in mesonephros and 13 other cell types or tissues"/>
</dbReference>
<dbReference type="SMART" id="SM01244">
    <property type="entry name" value="IRS"/>
    <property type="match status" value="1"/>
</dbReference>
<dbReference type="GO" id="GO:0007265">
    <property type="term" value="P:Ras protein signal transduction"/>
    <property type="evidence" value="ECO:0007669"/>
    <property type="project" value="TreeGrafter"/>
</dbReference>
<dbReference type="InParanoid" id="A0A3B1JBR0"/>
<dbReference type="GO" id="GO:0005737">
    <property type="term" value="C:cytoplasm"/>
    <property type="evidence" value="ECO:0007669"/>
    <property type="project" value="TreeGrafter"/>
</dbReference>
<reference evidence="4" key="3">
    <citation type="submission" date="2025-08" db="UniProtKB">
        <authorList>
            <consortium name="Ensembl"/>
        </authorList>
    </citation>
    <scope>IDENTIFICATION</scope>
</reference>
<dbReference type="PROSITE" id="PS50003">
    <property type="entry name" value="PH_DOMAIN"/>
    <property type="match status" value="1"/>
</dbReference>
<dbReference type="Pfam" id="PF02174">
    <property type="entry name" value="IRS"/>
    <property type="match status" value="1"/>
</dbReference>
<evidence type="ECO:0000313" key="4">
    <source>
        <dbReference type="Ensembl" id="ENSAMXP00000039290.1"/>
    </source>
</evidence>
<feature type="compositionally biased region" description="Low complexity" evidence="1">
    <location>
        <begin position="341"/>
        <end position="362"/>
    </location>
</feature>
<evidence type="ECO:0000313" key="5">
    <source>
        <dbReference type="Proteomes" id="UP000018467"/>
    </source>
</evidence>
<dbReference type="Proteomes" id="UP000018467">
    <property type="component" value="Unassembled WGS sequence"/>
</dbReference>